<keyword evidence="4 9" id="KW-0560">Oxidoreductase</keyword>
<dbReference type="PROSITE" id="PS50873">
    <property type="entry name" value="PEROXIDASE_4"/>
    <property type="match status" value="1"/>
</dbReference>
<evidence type="ECO:0000256" key="4">
    <source>
        <dbReference type="ARBA" id="ARBA00023002"/>
    </source>
</evidence>
<dbReference type="SUPFAM" id="SSF56112">
    <property type="entry name" value="Protein kinase-like (PK-like)"/>
    <property type="match status" value="1"/>
</dbReference>
<evidence type="ECO:0000256" key="5">
    <source>
        <dbReference type="ARBA" id="ARBA00023136"/>
    </source>
</evidence>
<keyword evidence="3" id="KW-1133">Transmembrane helix</keyword>
<evidence type="ECO:0000313" key="9">
    <source>
        <dbReference type="EMBL" id="KAK1744288.1"/>
    </source>
</evidence>
<dbReference type="InterPro" id="IPR044831">
    <property type="entry name" value="Ccp1-like"/>
</dbReference>
<proteinExistence type="inferred from homology"/>
<evidence type="ECO:0000313" key="10">
    <source>
        <dbReference type="Proteomes" id="UP001224775"/>
    </source>
</evidence>
<dbReference type="Pfam" id="PF07298">
    <property type="entry name" value="NnrU"/>
    <property type="match status" value="1"/>
</dbReference>
<evidence type="ECO:0000259" key="8">
    <source>
        <dbReference type="PROSITE" id="PS50873"/>
    </source>
</evidence>
<dbReference type="GO" id="GO:0016020">
    <property type="term" value="C:membrane"/>
    <property type="evidence" value="ECO:0007669"/>
    <property type="project" value="UniProtKB-SubCell"/>
</dbReference>
<dbReference type="InterPro" id="IPR009915">
    <property type="entry name" value="NnrU_dom"/>
</dbReference>
<dbReference type="InterPro" id="IPR002016">
    <property type="entry name" value="Haem_peroxidase"/>
</dbReference>
<dbReference type="Pfam" id="PF00141">
    <property type="entry name" value="peroxidase"/>
    <property type="match status" value="1"/>
</dbReference>
<dbReference type="EMBL" id="JATAAI010000007">
    <property type="protein sequence ID" value="KAK1744288.1"/>
    <property type="molecule type" value="Genomic_DNA"/>
</dbReference>
<dbReference type="PANTHER" id="PTHR31356">
    <property type="entry name" value="THYLAKOID LUMENAL 29 KDA PROTEIN, CHLOROPLASTIC-RELATED"/>
    <property type="match status" value="1"/>
</dbReference>
<keyword evidence="9" id="KW-0575">Peroxidase</keyword>
<sequence length="1299" mass="142975">MKTKNMISAHCFIFLASSSITAAFVSPPSNPISTKIHHPLHQQLSSYIEVDESAVRDTSSLTQWAEGYGAQTVAGITSYDGVDLFAAANEDIPAGSAIMYTPANMFISSYGAKEEFGTLEKAEKMIKDLAGEEQFPMFYVFVKLLCEYEKGTESPWFPWLNSLPRVFDSGAAMTPTCYDCLPPLAAKYAMAERVKYINCKQALKEVDFISEDTKKNDVVTKWAYNVLGTRAFEGGRRDGYCSNGRYAGSPLLICYANPYNPSALFAKYGFLDENAPATFCKIMDIIPSTENRNLGLSFSRMLFYHENGGISEEVFDVLLFEHLSGEWQTQKDFYNACMNGDKHVDTFLIELDKLDEKAASKDIETHTRIPKIMAHNAFVREAFIRVKQNSIDPVVGYDNAFSTSQTGAHRQSTALSMADGENSRRTFMTESVMALGGIVSAAAITGVPAPASARVYLDPAMYGDQELRVSAVDSLREAVRRSLLQNPKLVPYFLELALLDGLSYNTATSEGGPDGSVIKAVMSSKETDAHTKSLQECASVLLQAKKNLKKMSSITIADAVALAGAEAVNAVGGPVLPCQLGRTDTATNAPIPSSMPPLNLFTGDASYEVVLDTFRSSGLTEREMTALLGCLLSIDTIEKATPEGDWKESKKPKFREAGKMGRMSEFKALTDEDIASELAKDDDESYTIEGDDDWYIADTFGTQEDRFGKRVNSGEKPQLSTALKNLAKTSTSSTQYSWVKDFLLSKDLPTAQTWVQKYGSKPLIYEKDLKVAYNSVTQLGGEFTGGKYESLLKNKKRKTLNDDDLDFLSSEALRLVRECVPKMMENKHVPEDFDLHSLCEKDVIVKSICRLWAGMGYIYDVSVKREFHIIVKHIVPPPKHSRSFGDKRKAVSYEVEANFYRHVAPTLIAEHKLSIPVPYHVENDSDNSITICMSRLEGSPGYLSDEDQIHVALKWMATLHAATWEKLIVWWKKKGYSQSVRTGIWILVQDANMLFSNNSVGIYDFQYCGKAPPTVDLAYFFCVAVGDADDTYLEFYHNQLSSLLGTSCNPPTLTQLKESLSIAFCDFQRFISSDGGDGDNTGGNKIFPDNLTAGRQIYRGLYTAVSFLTLGSAFGAYLHSSSVALDISGEQSTLLHNACLLSAALSFGAAIASLVNASPLGLMPSFETATDDVDNSGSLAGIRRDDALKFTTKGLTRITRHPLILPVVPWGIATAVLAGGRPCDAILFGGLSIYAMAGCYAQDLRVIREEGSVGTVFQTESRDTKEGVSEEEQERTRLRSFFEQTSFIPFKAVLMAGKA</sequence>
<dbReference type="Gene3D" id="3.90.1410.10">
    <property type="entry name" value="set domain protein methyltransferase, domain 1"/>
    <property type="match status" value="1"/>
</dbReference>
<comment type="caution">
    <text evidence="9">The sequence shown here is derived from an EMBL/GenBank/DDBJ whole genome shotgun (WGS) entry which is preliminary data.</text>
</comment>
<evidence type="ECO:0000256" key="1">
    <source>
        <dbReference type="ARBA" id="ARBA00004141"/>
    </source>
</evidence>
<name>A0AAD8YED3_9STRA</name>
<gene>
    <name evidence="9" type="ORF">QTG54_004821</name>
</gene>
<comment type="subcellular location">
    <subcellularLocation>
        <location evidence="1">Membrane</location>
        <topology evidence="1">Multi-pass membrane protein</topology>
    </subcellularLocation>
</comment>
<dbReference type="GO" id="GO:0034599">
    <property type="term" value="P:cellular response to oxidative stress"/>
    <property type="evidence" value="ECO:0007669"/>
    <property type="project" value="InterPro"/>
</dbReference>
<reference evidence="9" key="1">
    <citation type="submission" date="2023-06" db="EMBL/GenBank/DDBJ databases">
        <title>Survivors Of The Sea: Transcriptome response of Skeletonema marinoi to long-term dormancy.</title>
        <authorList>
            <person name="Pinder M.I.M."/>
            <person name="Kourtchenko O."/>
            <person name="Robertson E.K."/>
            <person name="Larsson T."/>
            <person name="Maumus F."/>
            <person name="Osuna-Cruz C.M."/>
            <person name="Vancaester E."/>
            <person name="Stenow R."/>
            <person name="Vandepoele K."/>
            <person name="Ploug H."/>
            <person name="Bruchert V."/>
            <person name="Godhe A."/>
            <person name="Topel M."/>
        </authorList>
    </citation>
    <scope>NUCLEOTIDE SEQUENCE</scope>
    <source>
        <strain evidence="9">R05AC</strain>
    </source>
</reference>
<dbReference type="GO" id="GO:0000302">
    <property type="term" value="P:response to reactive oxygen species"/>
    <property type="evidence" value="ECO:0007669"/>
    <property type="project" value="TreeGrafter"/>
</dbReference>
<dbReference type="Gene3D" id="1.10.420.10">
    <property type="entry name" value="Peroxidase, domain 2"/>
    <property type="match status" value="1"/>
</dbReference>
<evidence type="ECO:0000256" key="3">
    <source>
        <dbReference type="ARBA" id="ARBA00022989"/>
    </source>
</evidence>
<comment type="similarity">
    <text evidence="6">Belongs to the peroxidase family.</text>
</comment>
<dbReference type="EC" id="1.11.1.-" evidence="9"/>
<dbReference type="GO" id="GO:0020037">
    <property type="term" value="F:heme binding"/>
    <property type="evidence" value="ECO:0007669"/>
    <property type="project" value="InterPro"/>
</dbReference>
<keyword evidence="7" id="KW-0732">Signal</keyword>
<keyword evidence="10" id="KW-1185">Reference proteome</keyword>
<dbReference type="Gene3D" id="1.10.520.10">
    <property type="match status" value="1"/>
</dbReference>
<accession>A0AAD8YED3</accession>
<dbReference type="GO" id="GO:0042744">
    <property type="term" value="P:hydrogen peroxide catabolic process"/>
    <property type="evidence" value="ECO:0007669"/>
    <property type="project" value="TreeGrafter"/>
</dbReference>
<dbReference type="SUPFAM" id="SSF48113">
    <property type="entry name" value="Heme-dependent peroxidases"/>
    <property type="match status" value="1"/>
</dbReference>
<dbReference type="PANTHER" id="PTHR31356:SF66">
    <property type="entry name" value="CATALASE-PEROXIDASE"/>
    <property type="match status" value="1"/>
</dbReference>
<dbReference type="GO" id="GO:0004601">
    <property type="term" value="F:peroxidase activity"/>
    <property type="evidence" value="ECO:0007669"/>
    <property type="project" value="UniProtKB-KW"/>
</dbReference>
<protein>
    <submittedName>
        <fullName evidence="9">Peroxidase family protein</fullName>
        <ecNumber evidence="9">1.11.1.-</ecNumber>
    </submittedName>
</protein>
<evidence type="ECO:0000256" key="7">
    <source>
        <dbReference type="SAM" id="SignalP"/>
    </source>
</evidence>
<evidence type="ECO:0000256" key="2">
    <source>
        <dbReference type="ARBA" id="ARBA00022692"/>
    </source>
</evidence>
<keyword evidence="5" id="KW-0472">Membrane</keyword>
<dbReference type="InterPro" id="IPR011009">
    <property type="entry name" value="Kinase-like_dom_sf"/>
</dbReference>
<dbReference type="InterPro" id="IPR046341">
    <property type="entry name" value="SET_dom_sf"/>
</dbReference>
<feature type="chain" id="PRO_5042253062" evidence="7">
    <location>
        <begin position="24"/>
        <end position="1299"/>
    </location>
</feature>
<dbReference type="Proteomes" id="UP001224775">
    <property type="component" value="Unassembled WGS sequence"/>
</dbReference>
<evidence type="ECO:0000256" key="6">
    <source>
        <dbReference type="RuleBase" id="RU004241"/>
    </source>
</evidence>
<keyword evidence="2" id="KW-0812">Transmembrane</keyword>
<dbReference type="InterPro" id="IPR010255">
    <property type="entry name" value="Haem_peroxidase_sf"/>
</dbReference>
<organism evidence="9 10">
    <name type="scientific">Skeletonema marinoi</name>
    <dbReference type="NCBI Taxonomy" id="267567"/>
    <lineage>
        <taxon>Eukaryota</taxon>
        <taxon>Sar</taxon>
        <taxon>Stramenopiles</taxon>
        <taxon>Ochrophyta</taxon>
        <taxon>Bacillariophyta</taxon>
        <taxon>Coscinodiscophyceae</taxon>
        <taxon>Thalassiosirophycidae</taxon>
        <taxon>Thalassiosirales</taxon>
        <taxon>Skeletonemataceae</taxon>
        <taxon>Skeletonema</taxon>
        <taxon>Skeletonema marinoi-dohrnii complex</taxon>
    </lineage>
</organism>
<feature type="signal peptide" evidence="7">
    <location>
        <begin position="1"/>
        <end position="23"/>
    </location>
</feature>
<dbReference type="SUPFAM" id="SSF82199">
    <property type="entry name" value="SET domain"/>
    <property type="match status" value="1"/>
</dbReference>
<feature type="domain" description="Plant heme peroxidase family profile" evidence="8">
    <location>
        <begin position="456"/>
        <end position="629"/>
    </location>
</feature>